<feature type="transmembrane region" description="Helical" evidence="9">
    <location>
        <begin position="261"/>
        <end position="293"/>
    </location>
</feature>
<reference evidence="10" key="2">
    <citation type="submission" date="2020-09" db="EMBL/GenBank/DDBJ databases">
        <authorList>
            <person name="Sun Q."/>
            <person name="Zhou Y."/>
        </authorList>
    </citation>
    <scope>NUCLEOTIDE SEQUENCE</scope>
    <source>
        <strain evidence="10">CGMCC 1.12827</strain>
    </source>
</reference>
<evidence type="ECO:0000256" key="3">
    <source>
        <dbReference type="ARBA" id="ARBA00022448"/>
    </source>
</evidence>
<keyword evidence="4" id="KW-1003">Cell membrane</keyword>
<dbReference type="GO" id="GO:0055085">
    <property type="term" value="P:transmembrane transport"/>
    <property type="evidence" value="ECO:0007669"/>
    <property type="project" value="TreeGrafter"/>
</dbReference>
<name>A0A916WRN9_9ACTN</name>
<feature type="compositionally biased region" description="Basic and acidic residues" evidence="8">
    <location>
        <begin position="451"/>
        <end position="485"/>
    </location>
</feature>
<feature type="transmembrane region" description="Helical" evidence="9">
    <location>
        <begin position="74"/>
        <end position="92"/>
    </location>
</feature>
<dbReference type="AlphaFoldDB" id="A0A916WRN9"/>
<sequence length="485" mass="51059">MAQGDARADATTGGDESSSTPAASTASKETTSDATAAADRISDAIGSIREVMTGSDHDSDRTKVHPVVRAAAEWAWRLLLLVAAVYVFFKILREYSEVTVPVALAILVAAFLVPFVDWMDRHGLPRSVAVIVALVVSAGVVAGVLTFVVEQFIDGLPGLTSEVTSTINSIRDWLVNGPLHFREAQIGNISEDFTDFLNKNQDKVTNGAIATATRVTEIATGALMTVFLVIFFTYGGGKIWDFCTNLVPRGSRERVRNAGRAGFGSLVGYVRATIIVALVDAVGIGTGLAILGVPLALPLASLVFIGAFIPIVGALVTGTLAVLVALITKGFLAAVIATAVVIGVMQLESHVLQPFVMGRSVRVHPVAVILAIAAGVVTAGIVGGLLAVPLVAFCNTFVRSVRAQLDAEQGIPDREESDESDDSDGPFDDVPADEPMWDDPDAPGVHGNVYPHDKDDRADSDDRAGKDDRADSDDRAGKDGRDSDD</sequence>
<evidence type="ECO:0000256" key="1">
    <source>
        <dbReference type="ARBA" id="ARBA00004651"/>
    </source>
</evidence>
<feature type="transmembrane region" description="Helical" evidence="9">
    <location>
        <begin position="128"/>
        <end position="149"/>
    </location>
</feature>
<proteinExistence type="inferred from homology"/>
<evidence type="ECO:0000256" key="6">
    <source>
        <dbReference type="ARBA" id="ARBA00022989"/>
    </source>
</evidence>
<feature type="transmembrane region" description="Helical" evidence="9">
    <location>
        <begin position="218"/>
        <end position="240"/>
    </location>
</feature>
<keyword evidence="5 9" id="KW-0812">Transmembrane</keyword>
<feature type="transmembrane region" description="Helical" evidence="9">
    <location>
        <begin position="299"/>
        <end position="323"/>
    </location>
</feature>
<organism evidence="10 11">
    <name type="scientific">Gordonia jinhuaensis</name>
    <dbReference type="NCBI Taxonomy" id="1517702"/>
    <lineage>
        <taxon>Bacteria</taxon>
        <taxon>Bacillati</taxon>
        <taxon>Actinomycetota</taxon>
        <taxon>Actinomycetes</taxon>
        <taxon>Mycobacteriales</taxon>
        <taxon>Gordoniaceae</taxon>
        <taxon>Gordonia</taxon>
    </lineage>
</organism>
<comment type="subcellular location">
    <subcellularLocation>
        <location evidence="1">Cell membrane</location>
        <topology evidence="1">Multi-pass membrane protein</topology>
    </subcellularLocation>
</comment>
<dbReference type="PANTHER" id="PTHR21716">
    <property type="entry name" value="TRANSMEMBRANE PROTEIN"/>
    <property type="match status" value="1"/>
</dbReference>
<feature type="compositionally biased region" description="Low complexity" evidence="8">
    <location>
        <begin position="17"/>
        <end position="36"/>
    </location>
</feature>
<evidence type="ECO:0000256" key="8">
    <source>
        <dbReference type="SAM" id="MobiDB-lite"/>
    </source>
</evidence>
<dbReference type="Proteomes" id="UP000621454">
    <property type="component" value="Unassembled WGS sequence"/>
</dbReference>
<dbReference type="InterPro" id="IPR002549">
    <property type="entry name" value="AI-2E-like"/>
</dbReference>
<keyword evidence="7 9" id="KW-0472">Membrane</keyword>
<evidence type="ECO:0008006" key="12">
    <source>
        <dbReference type="Google" id="ProtNLM"/>
    </source>
</evidence>
<feature type="transmembrane region" description="Helical" evidence="9">
    <location>
        <begin position="330"/>
        <end position="347"/>
    </location>
</feature>
<evidence type="ECO:0000256" key="7">
    <source>
        <dbReference type="ARBA" id="ARBA00023136"/>
    </source>
</evidence>
<evidence type="ECO:0000313" key="10">
    <source>
        <dbReference type="EMBL" id="GGB28180.1"/>
    </source>
</evidence>
<comment type="similarity">
    <text evidence="2">Belongs to the autoinducer-2 exporter (AI-2E) (TC 2.A.86) family.</text>
</comment>
<dbReference type="PANTHER" id="PTHR21716:SF53">
    <property type="entry name" value="PERMEASE PERM-RELATED"/>
    <property type="match status" value="1"/>
</dbReference>
<evidence type="ECO:0000256" key="5">
    <source>
        <dbReference type="ARBA" id="ARBA00022692"/>
    </source>
</evidence>
<keyword evidence="6 9" id="KW-1133">Transmembrane helix</keyword>
<feature type="compositionally biased region" description="Acidic residues" evidence="8">
    <location>
        <begin position="415"/>
        <end position="441"/>
    </location>
</feature>
<feature type="region of interest" description="Disordered" evidence="8">
    <location>
        <begin position="1"/>
        <end position="36"/>
    </location>
</feature>
<comment type="caution">
    <text evidence="10">The sequence shown here is derived from an EMBL/GenBank/DDBJ whole genome shotgun (WGS) entry which is preliminary data.</text>
</comment>
<dbReference type="EMBL" id="BMGC01000008">
    <property type="protein sequence ID" value="GGB28180.1"/>
    <property type="molecule type" value="Genomic_DNA"/>
</dbReference>
<keyword evidence="3" id="KW-0813">Transport</keyword>
<keyword evidence="11" id="KW-1185">Reference proteome</keyword>
<feature type="transmembrane region" description="Helical" evidence="9">
    <location>
        <begin position="367"/>
        <end position="393"/>
    </location>
</feature>
<reference evidence="10" key="1">
    <citation type="journal article" date="2014" name="Int. J. Syst. Evol. Microbiol.">
        <title>Complete genome sequence of Corynebacterium casei LMG S-19264T (=DSM 44701T), isolated from a smear-ripened cheese.</title>
        <authorList>
            <consortium name="US DOE Joint Genome Institute (JGI-PGF)"/>
            <person name="Walter F."/>
            <person name="Albersmeier A."/>
            <person name="Kalinowski J."/>
            <person name="Ruckert C."/>
        </authorList>
    </citation>
    <scope>NUCLEOTIDE SEQUENCE</scope>
    <source>
        <strain evidence="10">CGMCC 1.12827</strain>
    </source>
</reference>
<feature type="transmembrane region" description="Helical" evidence="9">
    <location>
        <begin position="98"/>
        <end position="116"/>
    </location>
</feature>
<protein>
    <recommendedName>
        <fullName evidence="12">PurR-regulated permease PerM</fullName>
    </recommendedName>
</protein>
<gene>
    <name evidence="10" type="ORF">GCM10011489_15460</name>
</gene>
<accession>A0A916WRN9</accession>
<evidence type="ECO:0000256" key="2">
    <source>
        <dbReference type="ARBA" id="ARBA00009773"/>
    </source>
</evidence>
<feature type="region of interest" description="Disordered" evidence="8">
    <location>
        <begin position="408"/>
        <end position="485"/>
    </location>
</feature>
<dbReference type="Pfam" id="PF01594">
    <property type="entry name" value="AI-2E_transport"/>
    <property type="match status" value="1"/>
</dbReference>
<evidence type="ECO:0000256" key="9">
    <source>
        <dbReference type="SAM" id="Phobius"/>
    </source>
</evidence>
<evidence type="ECO:0000256" key="4">
    <source>
        <dbReference type="ARBA" id="ARBA00022475"/>
    </source>
</evidence>
<dbReference type="GO" id="GO:0005886">
    <property type="term" value="C:plasma membrane"/>
    <property type="evidence" value="ECO:0007669"/>
    <property type="project" value="UniProtKB-SubCell"/>
</dbReference>
<evidence type="ECO:0000313" key="11">
    <source>
        <dbReference type="Proteomes" id="UP000621454"/>
    </source>
</evidence>